<keyword evidence="11" id="KW-1185">Reference proteome</keyword>
<dbReference type="OrthoDB" id="9795582at2"/>
<organism evidence="10 11">
    <name type="scientific">Lacticaseibacillus brantae DSM 23927</name>
    <dbReference type="NCBI Taxonomy" id="1423727"/>
    <lineage>
        <taxon>Bacteria</taxon>
        <taxon>Bacillati</taxon>
        <taxon>Bacillota</taxon>
        <taxon>Bacilli</taxon>
        <taxon>Lactobacillales</taxon>
        <taxon>Lactobacillaceae</taxon>
        <taxon>Lacticaseibacillus</taxon>
    </lineage>
</organism>
<evidence type="ECO:0000256" key="7">
    <source>
        <dbReference type="ARBA" id="ARBA00022989"/>
    </source>
</evidence>
<comment type="caution">
    <text evidence="10">The sequence shown here is derived from an EMBL/GenBank/DDBJ whole genome shotgun (WGS) entry which is preliminary data.</text>
</comment>
<dbReference type="EMBL" id="AYZQ01000003">
    <property type="protein sequence ID" value="KRM71783.1"/>
    <property type="molecule type" value="Genomic_DNA"/>
</dbReference>
<dbReference type="PANTHER" id="PTHR32502:SF5">
    <property type="entry name" value="N-ACETYLGALACTOSAMINE PERMEASE IID COMPONENT-RELATED"/>
    <property type="match status" value="1"/>
</dbReference>
<feature type="transmembrane region" description="Helical" evidence="9">
    <location>
        <begin position="269"/>
        <end position="290"/>
    </location>
</feature>
<reference evidence="10 11" key="1">
    <citation type="journal article" date="2015" name="Genome Announc.">
        <title>Expanding the biotechnology potential of lactobacilli through comparative genomics of 213 strains and associated genera.</title>
        <authorList>
            <person name="Sun Z."/>
            <person name="Harris H.M."/>
            <person name="McCann A."/>
            <person name="Guo C."/>
            <person name="Argimon S."/>
            <person name="Zhang W."/>
            <person name="Yang X."/>
            <person name="Jeffery I.B."/>
            <person name="Cooney J.C."/>
            <person name="Kagawa T.F."/>
            <person name="Liu W."/>
            <person name="Song Y."/>
            <person name="Salvetti E."/>
            <person name="Wrobel A."/>
            <person name="Rasinkangas P."/>
            <person name="Parkhill J."/>
            <person name="Rea M.C."/>
            <person name="O'Sullivan O."/>
            <person name="Ritari J."/>
            <person name="Douillard F.P."/>
            <person name="Paul Ross R."/>
            <person name="Yang R."/>
            <person name="Briner A.E."/>
            <person name="Felis G.E."/>
            <person name="de Vos W.M."/>
            <person name="Barrangou R."/>
            <person name="Klaenhammer T.R."/>
            <person name="Caufield P.W."/>
            <person name="Cui Y."/>
            <person name="Zhang H."/>
            <person name="O'Toole P.W."/>
        </authorList>
    </citation>
    <scope>NUCLEOTIDE SEQUENCE [LARGE SCALE GENOMIC DNA]</scope>
    <source>
        <strain evidence="10 11">DSM 23927</strain>
    </source>
</reference>
<evidence type="ECO:0000256" key="9">
    <source>
        <dbReference type="SAM" id="Phobius"/>
    </source>
</evidence>
<feature type="transmembrane region" description="Helical" evidence="9">
    <location>
        <begin position="154"/>
        <end position="176"/>
    </location>
</feature>
<dbReference type="GO" id="GO:0009401">
    <property type="term" value="P:phosphoenolpyruvate-dependent sugar phosphotransferase system"/>
    <property type="evidence" value="ECO:0007669"/>
    <property type="project" value="UniProtKB-KW"/>
</dbReference>
<comment type="subcellular location">
    <subcellularLocation>
        <location evidence="1">Cell membrane</location>
        <topology evidence="1">Multi-pass membrane protein</topology>
    </subcellularLocation>
</comment>
<sequence length="295" mass="32537">MASNEATIKEVDNLQIPDTYEDPSVNKVIDKSTLHKMVWRSLLLQSSFNYERMQGGGWTYSLIPGLKKIHTNKKDLGFALFDHMQFFNTHPFLVTFVQGVIIAMEENKENRSTIRGIKVALMGPLGGIGDALFWLTLLPITGGIGVSLSQQGNIFGPILFLLLFNAVHFGLLFWLMNYGYNTGTRAIASMRENTQKISRAATIIGLAVVGGLTATYINFSLNGTNGSFAIGKMKIDLQAGIIDKIMPALLPLAYTFFCYWMLKKGRSPLTLIGITLLIGLIGSFFGLFAWPAAIK</sequence>
<evidence type="ECO:0000256" key="5">
    <source>
        <dbReference type="ARBA" id="ARBA00022683"/>
    </source>
</evidence>
<keyword evidence="4" id="KW-0762">Sugar transport</keyword>
<feature type="transmembrane region" description="Helical" evidence="9">
    <location>
        <begin position="197"/>
        <end position="219"/>
    </location>
</feature>
<evidence type="ECO:0000256" key="6">
    <source>
        <dbReference type="ARBA" id="ARBA00022692"/>
    </source>
</evidence>
<evidence type="ECO:0000256" key="8">
    <source>
        <dbReference type="ARBA" id="ARBA00023136"/>
    </source>
</evidence>
<feature type="transmembrane region" description="Helical" evidence="9">
    <location>
        <begin position="125"/>
        <end position="148"/>
    </location>
</feature>
<feature type="transmembrane region" description="Helical" evidence="9">
    <location>
        <begin position="239"/>
        <end position="262"/>
    </location>
</feature>
<dbReference type="Pfam" id="PF03613">
    <property type="entry name" value="EIID-AGA"/>
    <property type="match status" value="1"/>
</dbReference>
<dbReference type="STRING" id="1423727.FC34_GL001443"/>
<dbReference type="PROSITE" id="PS51108">
    <property type="entry name" value="PTS_EIID"/>
    <property type="match status" value="1"/>
</dbReference>
<keyword evidence="7 9" id="KW-1133">Transmembrane helix</keyword>
<dbReference type="PATRIC" id="fig|1423727.3.peg.1462"/>
<accession>A0A0R2AXP3</accession>
<dbReference type="RefSeq" id="WP_057894727.1">
    <property type="nucleotide sequence ID" value="NZ_AYZQ01000003.1"/>
</dbReference>
<dbReference type="PANTHER" id="PTHR32502">
    <property type="entry name" value="N-ACETYLGALACTOSAMINE PERMEASE II COMPONENT-RELATED"/>
    <property type="match status" value="1"/>
</dbReference>
<keyword evidence="2" id="KW-0813">Transport</keyword>
<protein>
    <submittedName>
        <fullName evidence="10">N-acetylgalactosamine-specific PTS system IID component</fullName>
    </submittedName>
</protein>
<keyword evidence="3" id="KW-1003">Cell membrane</keyword>
<dbReference type="InterPro" id="IPR050303">
    <property type="entry name" value="GatZ_KbaZ_carbometab"/>
</dbReference>
<evidence type="ECO:0000256" key="4">
    <source>
        <dbReference type="ARBA" id="ARBA00022597"/>
    </source>
</evidence>
<name>A0A0R2AXP3_9LACO</name>
<gene>
    <name evidence="10" type="ORF">FC34_GL001443</name>
</gene>
<dbReference type="InterPro" id="IPR004704">
    <property type="entry name" value="PTS_IID_man"/>
</dbReference>
<evidence type="ECO:0000313" key="10">
    <source>
        <dbReference type="EMBL" id="KRM71783.1"/>
    </source>
</evidence>
<dbReference type="GO" id="GO:0005886">
    <property type="term" value="C:plasma membrane"/>
    <property type="evidence" value="ECO:0007669"/>
    <property type="project" value="UniProtKB-SubCell"/>
</dbReference>
<proteinExistence type="predicted"/>
<dbReference type="Proteomes" id="UP000051672">
    <property type="component" value="Unassembled WGS sequence"/>
</dbReference>
<evidence type="ECO:0000256" key="2">
    <source>
        <dbReference type="ARBA" id="ARBA00022448"/>
    </source>
</evidence>
<evidence type="ECO:0000256" key="1">
    <source>
        <dbReference type="ARBA" id="ARBA00004651"/>
    </source>
</evidence>
<evidence type="ECO:0000313" key="11">
    <source>
        <dbReference type="Proteomes" id="UP000051672"/>
    </source>
</evidence>
<evidence type="ECO:0000256" key="3">
    <source>
        <dbReference type="ARBA" id="ARBA00022475"/>
    </source>
</evidence>
<keyword evidence="8 9" id="KW-0472">Membrane</keyword>
<keyword evidence="5" id="KW-0598">Phosphotransferase system</keyword>
<keyword evidence="6 9" id="KW-0812">Transmembrane</keyword>
<dbReference type="AlphaFoldDB" id="A0A0R2AXP3"/>